<evidence type="ECO:0000259" key="22">
    <source>
        <dbReference type="Pfam" id="PF20952"/>
    </source>
</evidence>
<organism evidence="23">
    <name type="scientific">Salamander influenza-like virus</name>
    <dbReference type="NCBI Taxonomy" id="2777034"/>
    <lineage>
        <taxon>Viruses</taxon>
        <taxon>Riboviria</taxon>
        <taxon>Orthornavirae</taxon>
        <taxon>Negarnaviricota</taxon>
        <taxon>Polyploviricotina</taxon>
        <taxon>Insthoviricetes</taxon>
        <taxon>Articulavirales</taxon>
        <taxon>Orthomyxoviridae</taxon>
    </lineage>
</organism>
<evidence type="ECO:0000256" key="10">
    <source>
        <dbReference type="ARBA" id="ARBA00022995"/>
    </source>
</evidence>
<keyword evidence="4" id="KW-1048">Host nucleus</keyword>
<evidence type="ECO:0000256" key="1">
    <source>
        <dbReference type="ARBA" id="ARBA00004181"/>
    </source>
</evidence>
<dbReference type="Pfam" id="PF00604">
    <property type="entry name" value="Flu_PB2_5th"/>
    <property type="match status" value="1"/>
</dbReference>
<dbReference type="GO" id="GO:0075526">
    <property type="term" value="P:cap snatching"/>
    <property type="evidence" value="ECO:0007669"/>
    <property type="project" value="UniProtKB-KW"/>
</dbReference>
<sequence>MTLAKIKKLKKLMEENESHEVLVNTTVDNVSIIRKFNTSRMEKNPSLRMKWQMISKHPLALGKNELAEVIPLEYKGIDLRTKTEDIGTRGCMCSIAAVSWWNTHGPIGSTAGFEEVYSAFFERKARLEEGHWGNITYAPVERVRKRVLIHPVRKEMPPSEATQVIMEILFPREAGIPKASAWTHKDLIQEKREALKDLNVMPMVMAYMLEREFVARRRYLPVSGATAPEHIEVLHCTQGDNWKQEFLPGDTKISENRSQAMIVACRGIVRRAMVSANRLETALDIAQKTSINGEPLMSVLMAIDGGETACDLIRGALGLKIRQRTRFGRLELKRTSGRGTRVEKEMLFGNGTVHKMTIWRGREEFHVRVGECRGMLHKSENKLNKLIINRASKEDMLTLVVSCLVFSQDVKVFNFVRGELNFMNRASQTLPPMYQLQRYYLSNPAHLLSYWPIEAAPTNPELIGLNSNLEPSSMTLEGVVMSKNIIDDFCANDLDCVTVTNDLCLRKANGEVVMGPHDISDLVSIPTLPITYNSPKMWEMGTTKEITQNTYTWAIKNLTDLKTKYLLNDESLFKWDAFEAFASALPESKRHYYSGFCRALLKQMRDTQTFKTEQFVKLLPFCFSDPKYRPNKEPYQFLKLHLKGGGENFINVKGSSPLFDYDARDNNITLCGRRIEMAGLVDESEKTISLGNAVLAGFLVSGRHDPDLGEFKSLSELEKMAPGEKANFLIYHGKPVTVMKRKRDSSRDVDIALGIKRQRLTVESVNTY</sequence>
<dbReference type="InterPro" id="IPR049113">
    <property type="entry name" value="PB2_helical"/>
</dbReference>
<keyword evidence="13" id="KW-1262">Eukaryotic host gene expression shutoff by virus</keyword>
<evidence type="ECO:0000259" key="18">
    <source>
        <dbReference type="Pfam" id="PF20948"/>
    </source>
</evidence>
<dbReference type="GO" id="GO:0006351">
    <property type="term" value="P:DNA-templated transcription"/>
    <property type="evidence" value="ECO:0007669"/>
    <property type="project" value="InterPro"/>
</dbReference>
<evidence type="ECO:0000256" key="5">
    <source>
        <dbReference type="ARBA" id="ARBA00022581"/>
    </source>
</evidence>
<keyword evidence="6" id="KW-0507">mRNA processing</keyword>
<keyword evidence="7" id="KW-1157">Cap snatching</keyword>
<dbReference type="EMBL" id="MT926388">
    <property type="protein sequence ID" value="QOE76810.1"/>
    <property type="molecule type" value="Viral_cRNA"/>
</dbReference>
<dbReference type="InterPro" id="IPR049114">
    <property type="entry name" value="Flu_PB2_6th"/>
</dbReference>
<dbReference type="InterPro" id="IPR037258">
    <property type="entry name" value="PDB2_C"/>
</dbReference>
<reference evidence="23" key="1">
    <citation type="submission" date="2020-08" db="EMBL/GenBank/DDBJ databases">
        <authorList>
            <person name="Parry R.H."/>
            <person name="Wille M."/>
            <person name="Geoghegan J.L."/>
            <person name="Turnbull O.M.H."/>
            <person name="Holmes E.C."/>
        </authorList>
    </citation>
    <scope>NUCLEOTIDE SEQUENCE</scope>
    <source>
        <strain evidence="23">SILV/UK</strain>
    </source>
</reference>
<feature type="domain" description="Influenza RNA polymerase PB2 second" evidence="18">
    <location>
        <begin position="39"/>
        <end position="107"/>
    </location>
</feature>
<evidence type="ECO:0000256" key="13">
    <source>
        <dbReference type="ARBA" id="ARBA00023247"/>
    </source>
</evidence>
<dbReference type="Pfam" id="PF20948">
    <property type="entry name" value="Flu_PB2_2nd"/>
    <property type="match status" value="1"/>
</dbReference>
<evidence type="ECO:0000256" key="4">
    <source>
        <dbReference type="ARBA" id="ARBA00022562"/>
    </source>
</evidence>
<feature type="domain" description="Influenza RNA polymerase PB2 N-terminal region" evidence="17">
    <location>
        <begin position="3"/>
        <end position="38"/>
    </location>
</feature>
<keyword evidence="8" id="KW-1191">Eukaryotic host transcription shutoff by virus</keyword>
<dbReference type="GO" id="GO:0003723">
    <property type="term" value="F:RNA binding"/>
    <property type="evidence" value="ECO:0007669"/>
    <property type="project" value="InterPro"/>
</dbReference>
<evidence type="ECO:0000256" key="7">
    <source>
        <dbReference type="ARBA" id="ARBA00022715"/>
    </source>
</evidence>
<comment type="similarity">
    <text evidence="2">Belongs to the influenza viruses PB2 family.</text>
</comment>
<dbReference type="GO" id="GO:0039523">
    <property type="term" value="P:symbiont-mediated suppression of host mRNA transcription via inhibition of RNA polymerase II activity"/>
    <property type="evidence" value="ECO:0007669"/>
    <property type="project" value="UniProtKB-KW"/>
</dbReference>
<feature type="domain" description="Influenza RNA polymerase PB2 CAP binding" evidence="16">
    <location>
        <begin position="322"/>
        <end position="530"/>
    </location>
</feature>
<evidence type="ECO:0000259" key="16">
    <source>
        <dbReference type="Pfam" id="PF00604"/>
    </source>
</evidence>
<dbReference type="SUPFAM" id="SSF160453">
    <property type="entry name" value="PB2 C-terminal domain-like"/>
    <property type="match status" value="1"/>
</dbReference>
<evidence type="ECO:0000256" key="3">
    <source>
        <dbReference type="ARBA" id="ARBA00014261"/>
    </source>
</evidence>
<evidence type="ECO:0000259" key="20">
    <source>
        <dbReference type="Pfam" id="PF20950"/>
    </source>
</evidence>
<dbReference type="GO" id="GO:0044423">
    <property type="term" value="C:virion component"/>
    <property type="evidence" value="ECO:0007669"/>
    <property type="project" value="UniProtKB-KW"/>
</dbReference>
<dbReference type="GO" id="GO:0039657">
    <property type="term" value="P:symbiont-mediated suppression of host gene expression"/>
    <property type="evidence" value="ECO:0007669"/>
    <property type="project" value="UniProtKB-KW"/>
</dbReference>
<evidence type="ECO:0000259" key="21">
    <source>
        <dbReference type="Pfam" id="PF20951"/>
    </source>
</evidence>
<dbReference type="GO" id="GO:0033650">
    <property type="term" value="C:host cell mitochondrion"/>
    <property type="evidence" value="ECO:0007669"/>
    <property type="project" value="UniProtKB-SubCell"/>
</dbReference>
<evidence type="ECO:0000256" key="12">
    <source>
        <dbReference type="ARBA" id="ARBA00023103"/>
    </source>
</evidence>
<feature type="domain" description="Influenza RNA polymerase PB2 sixth" evidence="21">
    <location>
        <begin position="532"/>
        <end position="683"/>
    </location>
</feature>
<dbReference type="Gene3D" id="3.30.30.90">
    <property type="entry name" value="Polymerase Basic Protein 2, C-terminal domain"/>
    <property type="match status" value="1"/>
</dbReference>
<evidence type="ECO:0000313" key="23">
    <source>
        <dbReference type="EMBL" id="QOE76810.1"/>
    </source>
</evidence>
<dbReference type="InterPro" id="IPR049106">
    <property type="entry name" value="Flu_PB2_N"/>
</dbReference>
<dbReference type="Pfam" id="PF20947">
    <property type="entry name" value="Flu_PB2_1st"/>
    <property type="match status" value="1"/>
</dbReference>
<evidence type="ECO:0000259" key="17">
    <source>
        <dbReference type="Pfam" id="PF20947"/>
    </source>
</evidence>
<feature type="domain" description="Influenza RNA polymerase PB2 C-terminal" evidence="22">
    <location>
        <begin position="687"/>
        <end position="761"/>
    </location>
</feature>
<evidence type="ECO:0000256" key="2">
    <source>
        <dbReference type="ARBA" id="ARBA00008660"/>
    </source>
</evidence>
<dbReference type="Pfam" id="PF20952">
    <property type="entry name" value="Flu_PB2_7th"/>
    <property type="match status" value="1"/>
</dbReference>
<gene>
    <name evidence="23" type="primary">PB2</name>
</gene>
<evidence type="ECO:0000256" key="6">
    <source>
        <dbReference type="ARBA" id="ARBA00022664"/>
    </source>
</evidence>
<feature type="domain" description="Influenza RNA polymerase PB2 middle" evidence="19">
    <location>
        <begin position="109"/>
        <end position="249"/>
    </location>
</feature>
<evidence type="ECO:0000256" key="11">
    <source>
        <dbReference type="ARBA" id="ARBA00023042"/>
    </source>
</evidence>
<dbReference type="InterPro" id="IPR049111">
    <property type="entry name" value="Flu_PB2_middle"/>
</dbReference>
<keyword evidence="9" id="KW-0946">Virion</keyword>
<keyword evidence="11" id="KW-0506">mRNA capping</keyword>
<dbReference type="Pfam" id="PF20949">
    <property type="entry name" value="Flu_PB2_3rd"/>
    <property type="match status" value="1"/>
</dbReference>
<proteinExistence type="inferred from homology"/>
<evidence type="ECO:0000256" key="15">
    <source>
        <dbReference type="ARBA" id="ARBA00030401"/>
    </source>
</evidence>
<evidence type="ECO:0000256" key="8">
    <source>
        <dbReference type="ARBA" id="ARBA00022731"/>
    </source>
</evidence>
<keyword evidence="14" id="KW-1195">Viral transcription</keyword>
<dbReference type="InterPro" id="IPR049110">
    <property type="entry name" value="Flu_PB2_2nd"/>
</dbReference>
<dbReference type="Pfam" id="PF20950">
    <property type="entry name" value="Flu_PB2_4th"/>
    <property type="match status" value="1"/>
</dbReference>
<evidence type="ECO:0000259" key="19">
    <source>
        <dbReference type="Pfam" id="PF20949"/>
    </source>
</evidence>
<comment type="subcellular location">
    <subcellularLocation>
        <location evidence="1">Host mitochondrion</location>
    </subcellularLocation>
</comment>
<evidence type="ECO:0000256" key="14">
    <source>
        <dbReference type="ARBA" id="ARBA00023314"/>
    </source>
</evidence>
<name>A0A866VZU6_9ORTO</name>
<dbReference type="Pfam" id="PF20951">
    <property type="entry name" value="Flu_PB2_6th"/>
    <property type="match status" value="1"/>
</dbReference>
<feature type="domain" description="Polymerase basic protein 2 helical" evidence="20">
    <location>
        <begin position="254"/>
        <end position="321"/>
    </location>
</feature>
<dbReference type="GO" id="GO:0006370">
    <property type="term" value="P:7-methylguanosine mRNA capping"/>
    <property type="evidence" value="ECO:0007669"/>
    <property type="project" value="UniProtKB-KW"/>
</dbReference>
<keyword evidence="12" id="KW-1104">Inhibition of host RNA polymerase II by virus</keyword>
<reference evidence="23" key="2">
    <citation type="journal article" name="Viruses">
        <title>Divergent Influenza-Like Viruses of Amphibians and Fish Support an Ancient Evolutionary Association.</title>
        <authorList>
            <person name="Parry R."/>
            <person name="Wille M."/>
            <person name="Turnbull O.M.H."/>
            <person name="Geoghegan J.L."/>
            <person name="Holmes E.C."/>
        </authorList>
    </citation>
    <scope>NUCLEOTIDE SEQUENCE</scope>
    <source>
        <strain evidence="23">SILV/UK</strain>
    </source>
</reference>
<keyword evidence="5" id="KW-0945">Host-virus interaction</keyword>
<keyword evidence="10" id="KW-1190">Host gene expression shutoff by virus</keyword>
<dbReference type="InterPro" id="IPR049115">
    <property type="entry name" value="Flu_PB2_C"/>
</dbReference>
<dbReference type="InterPro" id="IPR048298">
    <property type="entry name" value="Flu_PB2_CAP-bd"/>
</dbReference>
<accession>A0A866VZU6</accession>
<protein>
    <recommendedName>
        <fullName evidence="3">Polymerase basic protein 2</fullName>
    </recommendedName>
    <alternativeName>
        <fullName evidence="15">RNA-directed RNA polymerase subunit P3</fullName>
    </alternativeName>
</protein>
<evidence type="ECO:0000256" key="9">
    <source>
        <dbReference type="ARBA" id="ARBA00022844"/>
    </source>
</evidence>